<comment type="caution">
    <text evidence="6">The sequence shown here is derived from an EMBL/GenBank/DDBJ whole genome shotgun (WGS) entry which is preliminary data.</text>
</comment>
<evidence type="ECO:0000313" key="7">
    <source>
        <dbReference type="Proteomes" id="UP001526430"/>
    </source>
</evidence>
<evidence type="ECO:0000256" key="2">
    <source>
        <dbReference type="ARBA" id="ARBA00022729"/>
    </source>
</evidence>
<dbReference type="Pfam" id="PF13458">
    <property type="entry name" value="Peripla_BP_6"/>
    <property type="match status" value="1"/>
</dbReference>
<evidence type="ECO:0000259" key="5">
    <source>
        <dbReference type="Pfam" id="PF13458"/>
    </source>
</evidence>
<dbReference type="InterPro" id="IPR051010">
    <property type="entry name" value="BCAA_transport"/>
</dbReference>
<dbReference type="PANTHER" id="PTHR30483:SF6">
    <property type="entry name" value="PERIPLASMIC BINDING PROTEIN OF ABC TRANSPORTER FOR NATURAL AMINO ACIDS"/>
    <property type="match status" value="1"/>
</dbReference>
<evidence type="ECO:0000313" key="6">
    <source>
        <dbReference type="EMBL" id="MCW8087320.1"/>
    </source>
</evidence>
<comment type="similarity">
    <text evidence="1">Belongs to the leucine-binding protein family.</text>
</comment>
<feature type="compositionally biased region" description="Polar residues" evidence="4">
    <location>
        <begin position="21"/>
        <end position="32"/>
    </location>
</feature>
<dbReference type="Gene3D" id="3.40.50.2300">
    <property type="match status" value="2"/>
</dbReference>
<dbReference type="CDD" id="cd06327">
    <property type="entry name" value="PBP1_SBP-like"/>
    <property type="match status" value="1"/>
</dbReference>
<evidence type="ECO:0000256" key="4">
    <source>
        <dbReference type="SAM" id="MobiDB-lite"/>
    </source>
</evidence>
<dbReference type="SUPFAM" id="SSF53822">
    <property type="entry name" value="Periplasmic binding protein-like I"/>
    <property type="match status" value="1"/>
</dbReference>
<keyword evidence="3" id="KW-0813">Transport</keyword>
<keyword evidence="7" id="KW-1185">Reference proteome</keyword>
<accession>A0ABT3NYX6</accession>
<protein>
    <submittedName>
        <fullName evidence="6">ABC transporter substrate-binding protein</fullName>
    </submittedName>
</protein>
<keyword evidence="3" id="KW-0029">Amino-acid transport</keyword>
<proteinExistence type="inferred from homology"/>
<keyword evidence="2" id="KW-0732">Signal</keyword>
<organism evidence="6 7">
    <name type="scientific">Sabulicella glaciei</name>
    <dbReference type="NCBI Taxonomy" id="2984948"/>
    <lineage>
        <taxon>Bacteria</taxon>
        <taxon>Pseudomonadati</taxon>
        <taxon>Pseudomonadota</taxon>
        <taxon>Alphaproteobacteria</taxon>
        <taxon>Acetobacterales</taxon>
        <taxon>Acetobacteraceae</taxon>
        <taxon>Sabulicella</taxon>
    </lineage>
</organism>
<dbReference type="PANTHER" id="PTHR30483">
    <property type="entry name" value="LEUCINE-SPECIFIC-BINDING PROTEIN"/>
    <property type="match status" value="1"/>
</dbReference>
<dbReference type="InterPro" id="IPR028081">
    <property type="entry name" value="Leu-bd"/>
</dbReference>
<gene>
    <name evidence="6" type="ORF">OF850_16935</name>
</gene>
<evidence type="ECO:0000256" key="3">
    <source>
        <dbReference type="ARBA" id="ARBA00022970"/>
    </source>
</evidence>
<name>A0ABT3NYX6_9PROT</name>
<evidence type="ECO:0000256" key="1">
    <source>
        <dbReference type="ARBA" id="ARBA00010062"/>
    </source>
</evidence>
<sequence>MLAFPHEVGGSNASKIGPTRRSVTTNEWTQSTKMRRHSGEQAAGAGLSLPEAVYAGLTRLLMPGSQPAWFAGPHRSRSAGRCGGITGRETTRMKNLATPHTGLAQLRAGRRGVLLTGASLSAAAIWHSGRALAQASDNVVKIGVLDDMSGPFADQQGMGDVVSARMAIEDFGGQVLGSPIELIYGDLQNRPDVGMGLARRWYDQERVDAIFGIGNSAVALAVQQLTREKNRINVSVAAGTTELTGRACTPNGLHWTYDNYALARGTVSAMINQGKRRWFFITSDYAFGHSLEANGTEVVRALGGQVVGSAKAPLNETDFSNHLLRAAQSGADVVGLAVAGVDLINAVKQMGEFGLIRRGIQPAALLCLLTNVRAIGLDTAQGLVFTEAYYWDQNDETRAFATRFARHHGRPPTMFQASMWGAVTHYLKAVQAAGTDAAPAVMAKMRETPINDFMTRNGRIREDGRIIRDMYLMRAKRPSEARGEWDLLEVVGTIPGDQAFRPANESECPALRRN</sequence>
<dbReference type="EMBL" id="JAPFQI010000015">
    <property type="protein sequence ID" value="MCW8087320.1"/>
    <property type="molecule type" value="Genomic_DNA"/>
</dbReference>
<feature type="region of interest" description="Disordered" evidence="4">
    <location>
        <begin position="1"/>
        <end position="43"/>
    </location>
</feature>
<feature type="domain" description="Leucine-binding protein" evidence="5">
    <location>
        <begin position="140"/>
        <end position="476"/>
    </location>
</feature>
<dbReference type="InterPro" id="IPR028082">
    <property type="entry name" value="Peripla_BP_I"/>
</dbReference>
<dbReference type="Proteomes" id="UP001526430">
    <property type="component" value="Unassembled WGS sequence"/>
</dbReference>
<reference evidence="6 7" key="1">
    <citation type="submission" date="2022-10" db="EMBL/GenBank/DDBJ databases">
        <title>Roseococcus glaciei nov., sp. nov., isolated from glacier.</title>
        <authorList>
            <person name="Liu Q."/>
            <person name="Xin Y.-H."/>
        </authorList>
    </citation>
    <scope>NUCLEOTIDE SEQUENCE [LARGE SCALE GENOMIC DNA]</scope>
    <source>
        <strain evidence="6 7">MDT2-1-1</strain>
    </source>
</reference>